<gene>
    <name evidence="2" type="ORF">U9M48_035618</name>
</gene>
<feature type="region of interest" description="Disordered" evidence="1">
    <location>
        <begin position="312"/>
        <end position="360"/>
    </location>
</feature>
<feature type="compositionally biased region" description="Low complexity" evidence="1">
    <location>
        <begin position="28"/>
        <end position="53"/>
    </location>
</feature>
<feature type="region of interest" description="Disordered" evidence="1">
    <location>
        <begin position="93"/>
        <end position="140"/>
    </location>
</feature>
<sequence>MPVGVPPRTDNIEKQGDESKERKKPVEQVEAAGVEAGAVQPPAAPAVARGGAVDHLDEEAPEPRRDAEDAEEDGAADGLHAGGGLAVEELEQADEGSDVHHAQQKELRRQPEHRHLRGCRGAPAPAPAFHHGRHRQRHHVGCEPDADALQVRDAARVPRRTAQPRHHRAVIYHQDQHLEHDRDHEEARRRHVGGAEAGVHGRALLHREGEEQWDREVAEDRADEDGQHAQDDLDLLHLRHRAQRPAPRRVTLLYGRLVKEPFNEARQQVVSQSLHLRSVASSLCTAGCKWPIYLKDSCEGAPRGLLVPVEWQAGDEDDGAKERNKGREHEADAPSLVVLQPHHEDQPHEAAERDAEGEPVEEADLAPELLWVVAVELVAAQRRRAHPYCALADGDHVQAQGEQAQVTAAHRRALVRVVDDIARWRVQRREVRLAC</sequence>
<dbReference type="AlphaFoldDB" id="A0AAQ3X8L4"/>
<keyword evidence="3" id="KW-1185">Reference proteome</keyword>
<dbReference type="EMBL" id="CP144752">
    <property type="protein sequence ID" value="WVZ89185.1"/>
    <property type="molecule type" value="Genomic_DNA"/>
</dbReference>
<feature type="region of interest" description="Disordered" evidence="1">
    <location>
        <begin position="1"/>
        <end position="80"/>
    </location>
</feature>
<reference evidence="2 3" key="1">
    <citation type="submission" date="2024-02" db="EMBL/GenBank/DDBJ databases">
        <title>High-quality chromosome-scale genome assembly of Pensacola bahiagrass (Paspalum notatum Flugge var. saurae).</title>
        <authorList>
            <person name="Vega J.M."/>
            <person name="Podio M."/>
            <person name="Orjuela J."/>
            <person name="Siena L.A."/>
            <person name="Pessino S.C."/>
            <person name="Combes M.C."/>
            <person name="Mariac C."/>
            <person name="Albertini E."/>
            <person name="Pupilli F."/>
            <person name="Ortiz J.P.A."/>
            <person name="Leblanc O."/>
        </authorList>
    </citation>
    <scope>NUCLEOTIDE SEQUENCE [LARGE SCALE GENOMIC DNA]</scope>
    <source>
        <strain evidence="2">R1</strain>
        <tissue evidence="2">Leaf</tissue>
    </source>
</reference>
<feature type="compositionally biased region" description="Basic and acidic residues" evidence="1">
    <location>
        <begin position="320"/>
        <end position="332"/>
    </location>
</feature>
<name>A0AAQ3X8L4_PASNO</name>
<accession>A0AAQ3X8L4</accession>
<feature type="compositionally biased region" description="Basic and acidic residues" evidence="1">
    <location>
        <begin position="341"/>
        <end position="356"/>
    </location>
</feature>
<evidence type="ECO:0000256" key="1">
    <source>
        <dbReference type="SAM" id="MobiDB-lite"/>
    </source>
</evidence>
<feature type="compositionally biased region" description="Basic and acidic residues" evidence="1">
    <location>
        <begin position="10"/>
        <end position="27"/>
    </location>
</feature>
<evidence type="ECO:0000313" key="2">
    <source>
        <dbReference type="EMBL" id="WVZ89185.1"/>
    </source>
</evidence>
<proteinExistence type="predicted"/>
<feature type="compositionally biased region" description="Basic residues" evidence="1">
    <location>
        <begin position="130"/>
        <end position="139"/>
    </location>
</feature>
<feature type="compositionally biased region" description="Basic and acidic residues" evidence="1">
    <location>
        <begin position="97"/>
        <end position="110"/>
    </location>
</feature>
<dbReference type="Proteomes" id="UP001341281">
    <property type="component" value="Chromosome 08"/>
</dbReference>
<evidence type="ECO:0000313" key="3">
    <source>
        <dbReference type="Proteomes" id="UP001341281"/>
    </source>
</evidence>
<protein>
    <submittedName>
        <fullName evidence="2">Uncharacterized protein</fullName>
    </submittedName>
</protein>
<organism evidence="2 3">
    <name type="scientific">Paspalum notatum var. saurae</name>
    <dbReference type="NCBI Taxonomy" id="547442"/>
    <lineage>
        <taxon>Eukaryota</taxon>
        <taxon>Viridiplantae</taxon>
        <taxon>Streptophyta</taxon>
        <taxon>Embryophyta</taxon>
        <taxon>Tracheophyta</taxon>
        <taxon>Spermatophyta</taxon>
        <taxon>Magnoliopsida</taxon>
        <taxon>Liliopsida</taxon>
        <taxon>Poales</taxon>
        <taxon>Poaceae</taxon>
        <taxon>PACMAD clade</taxon>
        <taxon>Panicoideae</taxon>
        <taxon>Andropogonodae</taxon>
        <taxon>Paspaleae</taxon>
        <taxon>Paspalinae</taxon>
        <taxon>Paspalum</taxon>
    </lineage>
</organism>